<feature type="non-terminal residue" evidence="2">
    <location>
        <position position="87"/>
    </location>
</feature>
<dbReference type="AlphaFoldDB" id="A0A392T551"/>
<sequence length="87" mass="9458">MWRKGALREDGEESLSPKKSKGDVTDYEESAVGSEEVIVAPTPSPSHLATIDQIFSSFRGLSFPVPSSAELTTTDRSQQFLDSLGRV</sequence>
<dbReference type="Proteomes" id="UP000265520">
    <property type="component" value="Unassembled WGS sequence"/>
</dbReference>
<reference evidence="2 3" key="1">
    <citation type="journal article" date="2018" name="Front. Plant Sci.">
        <title>Red Clover (Trifolium pratense) and Zigzag Clover (T. medium) - A Picture of Genomic Similarities and Differences.</title>
        <authorList>
            <person name="Dluhosova J."/>
            <person name="Istvanek J."/>
            <person name="Nedelnik J."/>
            <person name="Repkova J."/>
        </authorList>
    </citation>
    <scope>NUCLEOTIDE SEQUENCE [LARGE SCALE GENOMIC DNA]</scope>
    <source>
        <strain evidence="3">cv. 10/8</strain>
        <tissue evidence="2">Leaf</tissue>
    </source>
</reference>
<keyword evidence="3" id="KW-1185">Reference proteome</keyword>
<feature type="region of interest" description="Disordered" evidence="1">
    <location>
        <begin position="1"/>
        <end position="31"/>
    </location>
</feature>
<proteinExistence type="predicted"/>
<comment type="caution">
    <text evidence="2">The sequence shown here is derived from an EMBL/GenBank/DDBJ whole genome shotgun (WGS) entry which is preliminary data.</text>
</comment>
<dbReference type="EMBL" id="LXQA010509402">
    <property type="protein sequence ID" value="MCI56251.1"/>
    <property type="molecule type" value="Genomic_DNA"/>
</dbReference>
<protein>
    <submittedName>
        <fullName evidence="2">Uncharacterized protein</fullName>
    </submittedName>
</protein>
<name>A0A392T551_9FABA</name>
<organism evidence="2 3">
    <name type="scientific">Trifolium medium</name>
    <dbReference type="NCBI Taxonomy" id="97028"/>
    <lineage>
        <taxon>Eukaryota</taxon>
        <taxon>Viridiplantae</taxon>
        <taxon>Streptophyta</taxon>
        <taxon>Embryophyta</taxon>
        <taxon>Tracheophyta</taxon>
        <taxon>Spermatophyta</taxon>
        <taxon>Magnoliopsida</taxon>
        <taxon>eudicotyledons</taxon>
        <taxon>Gunneridae</taxon>
        <taxon>Pentapetalae</taxon>
        <taxon>rosids</taxon>
        <taxon>fabids</taxon>
        <taxon>Fabales</taxon>
        <taxon>Fabaceae</taxon>
        <taxon>Papilionoideae</taxon>
        <taxon>50 kb inversion clade</taxon>
        <taxon>NPAAA clade</taxon>
        <taxon>Hologalegina</taxon>
        <taxon>IRL clade</taxon>
        <taxon>Trifolieae</taxon>
        <taxon>Trifolium</taxon>
    </lineage>
</organism>
<evidence type="ECO:0000313" key="3">
    <source>
        <dbReference type="Proteomes" id="UP000265520"/>
    </source>
</evidence>
<accession>A0A392T551</accession>
<evidence type="ECO:0000256" key="1">
    <source>
        <dbReference type="SAM" id="MobiDB-lite"/>
    </source>
</evidence>
<evidence type="ECO:0000313" key="2">
    <source>
        <dbReference type="EMBL" id="MCI56251.1"/>
    </source>
</evidence>